<evidence type="ECO:0000256" key="8">
    <source>
        <dbReference type="ARBA" id="ARBA00023136"/>
    </source>
</evidence>
<dbReference type="GO" id="GO:0005743">
    <property type="term" value="C:mitochondrial inner membrane"/>
    <property type="evidence" value="ECO:0007669"/>
    <property type="project" value="UniProtKB-SubCell"/>
</dbReference>
<sequence>MSAPSLAGFISKRPWLHKALMPLANWYTNAAGYRQLGLRADDLIPEENDTVQLALKRLPPKEAYDRVWRLRRAFQLSVSHQLLPKAEWTKAEEDTPYLSEIITTIESELKEREDLESIIVSKREKYAKAGQ</sequence>
<dbReference type="Proteomes" id="UP000700596">
    <property type="component" value="Unassembled WGS sequence"/>
</dbReference>
<dbReference type="AlphaFoldDB" id="A0A9P9DUT1"/>
<evidence type="ECO:0000256" key="1">
    <source>
        <dbReference type="ARBA" id="ARBA00004443"/>
    </source>
</evidence>
<keyword evidence="3 9" id="KW-0813">Transport</keyword>
<comment type="function">
    <text evidence="9">Component of the ubiquinol-cytochrome c oxidoreductase, a multisubunit transmembrane complex that is part of the mitochondrial electron transport chain which drives oxidative phosphorylation.</text>
</comment>
<evidence type="ECO:0000256" key="3">
    <source>
        <dbReference type="ARBA" id="ARBA00022448"/>
    </source>
</evidence>
<protein>
    <recommendedName>
        <fullName evidence="9">Cytochrome b-c1 complex subunit 7</fullName>
    </recommendedName>
</protein>
<dbReference type="GO" id="GO:0006122">
    <property type="term" value="P:mitochondrial electron transport, ubiquinol to cytochrome c"/>
    <property type="evidence" value="ECO:0007669"/>
    <property type="project" value="InterPro"/>
</dbReference>
<dbReference type="OrthoDB" id="425749at2759"/>
<dbReference type="Gene3D" id="1.10.1090.10">
    <property type="entry name" value="Cytochrome b-c1 complex subunit 7"/>
    <property type="match status" value="1"/>
</dbReference>
<organism evidence="10 11">
    <name type="scientific">Dendryphion nanum</name>
    <dbReference type="NCBI Taxonomy" id="256645"/>
    <lineage>
        <taxon>Eukaryota</taxon>
        <taxon>Fungi</taxon>
        <taxon>Dikarya</taxon>
        <taxon>Ascomycota</taxon>
        <taxon>Pezizomycotina</taxon>
        <taxon>Dothideomycetes</taxon>
        <taxon>Pleosporomycetidae</taxon>
        <taxon>Pleosporales</taxon>
        <taxon>Torulaceae</taxon>
        <taxon>Dendryphion</taxon>
    </lineage>
</organism>
<dbReference type="EMBL" id="JAGMWT010000007">
    <property type="protein sequence ID" value="KAH7125444.1"/>
    <property type="molecule type" value="Genomic_DNA"/>
</dbReference>
<dbReference type="PIRSF" id="PIRSF000022">
    <property type="entry name" value="Bc1_14K"/>
    <property type="match status" value="1"/>
</dbReference>
<reference evidence="10" key="1">
    <citation type="journal article" date="2021" name="Nat. Commun.">
        <title>Genetic determinants of endophytism in the Arabidopsis root mycobiome.</title>
        <authorList>
            <person name="Mesny F."/>
            <person name="Miyauchi S."/>
            <person name="Thiergart T."/>
            <person name="Pickel B."/>
            <person name="Atanasova L."/>
            <person name="Karlsson M."/>
            <person name="Huettel B."/>
            <person name="Barry K.W."/>
            <person name="Haridas S."/>
            <person name="Chen C."/>
            <person name="Bauer D."/>
            <person name="Andreopoulos W."/>
            <person name="Pangilinan J."/>
            <person name="LaButti K."/>
            <person name="Riley R."/>
            <person name="Lipzen A."/>
            <person name="Clum A."/>
            <person name="Drula E."/>
            <person name="Henrissat B."/>
            <person name="Kohler A."/>
            <person name="Grigoriev I.V."/>
            <person name="Martin F.M."/>
            <person name="Hacquard S."/>
        </authorList>
    </citation>
    <scope>NUCLEOTIDE SEQUENCE</scope>
    <source>
        <strain evidence="10">MPI-CAGE-CH-0243</strain>
    </source>
</reference>
<dbReference type="PANTHER" id="PTHR12022:SF0">
    <property type="entry name" value="CYTOCHROME B-C1 COMPLEX SUBUNIT 7"/>
    <property type="match status" value="1"/>
</dbReference>
<dbReference type="InterPro" id="IPR003197">
    <property type="entry name" value="QCR7"/>
</dbReference>
<keyword evidence="5 9" id="KW-0999">Mitochondrion inner membrane</keyword>
<accession>A0A9P9DUT1</accession>
<dbReference type="Pfam" id="PF02271">
    <property type="entry name" value="UCR_14kD"/>
    <property type="match status" value="1"/>
</dbReference>
<keyword evidence="7 9" id="KW-0496">Mitochondrion</keyword>
<proteinExistence type="inferred from homology"/>
<dbReference type="FunFam" id="1.10.1090.10:FF:000001">
    <property type="entry name" value="Cytochrome b-c1 complex subunit 7"/>
    <property type="match status" value="1"/>
</dbReference>
<name>A0A9P9DUT1_9PLEO</name>
<dbReference type="InterPro" id="IPR036544">
    <property type="entry name" value="QCR7_sf"/>
</dbReference>
<evidence type="ECO:0000313" key="11">
    <source>
        <dbReference type="Proteomes" id="UP000700596"/>
    </source>
</evidence>
<evidence type="ECO:0000313" key="10">
    <source>
        <dbReference type="EMBL" id="KAH7125444.1"/>
    </source>
</evidence>
<keyword evidence="8 9" id="KW-0472">Membrane</keyword>
<keyword evidence="6 9" id="KW-0249">Electron transport</keyword>
<evidence type="ECO:0000256" key="9">
    <source>
        <dbReference type="PIRNR" id="PIRNR000022"/>
    </source>
</evidence>
<gene>
    <name evidence="10" type="ORF">B0J11DRAFT_434152</name>
</gene>
<evidence type="ECO:0000256" key="4">
    <source>
        <dbReference type="ARBA" id="ARBA00022660"/>
    </source>
</evidence>
<evidence type="ECO:0000256" key="7">
    <source>
        <dbReference type="ARBA" id="ARBA00023128"/>
    </source>
</evidence>
<evidence type="ECO:0000256" key="6">
    <source>
        <dbReference type="ARBA" id="ARBA00022982"/>
    </source>
</evidence>
<comment type="caution">
    <text evidence="10">The sequence shown here is derived from an EMBL/GenBank/DDBJ whole genome shotgun (WGS) entry which is preliminary data.</text>
</comment>
<evidence type="ECO:0000256" key="5">
    <source>
        <dbReference type="ARBA" id="ARBA00022792"/>
    </source>
</evidence>
<evidence type="ECO:0000256" key="2">
    <source>
        <dbReference type="ARBA" id="ARBA00008554"/>
    </source>
</evidence>
<keyword evidence="11" id="KW-1185">Reference proteome</keyword>
<dbReference type="GO" id="GO:0045275">
    <property type="term" value="C:respiratory chain complex III"/>
    <property type="evidence" value="ECO:0007669"/>
    <property type="project" value="InterPro"/>
</dbReference>
<keyword evidence="4 9" id="KW-0679">Respiratory chain</keyword>
<comment type="similarity">
    <text evidence="2 9">Belongs to the UQCRB/QCR7 family.</text>
</comment>
<comment type="subcellular location">
    <subcellularLocation>
        <location evidence="1">Mitochondrion inner membrane</location>
        <topology evidence="1">Peripheral membrane protein</topology>
        <orientation evidence="1">Matrix side</orientation>
    </subcellularLocation>
</comment>
<dbReference type="SUPFAM" id="SSF81524">
    <property type="entry name" value="14 kDa protein of cytochrome bc1 complex (Ubiquinol-cytochrome c reductase)"/>
    <property type="match status" value="1"/>
</dbReference>
<dbReference type="PANTHER" id="PTHR12022">
    <property type="entry name" value="UBIQUINOL-CYTOCHROME C REDUCTASE COMPLEX 14 KD PROTEIN"/>
    <property type="match status" value="1"/>
</dbReference>